<sequence>MSAWVYASVDSVRGKNQKGEALWLHVQNLYHVFPDNENVAYEQDGSNSKRTKTSESDEYTIPSNPETPTSGHSTSSRPIELHALRLAKDNENKLVKTRLQIEREKLEKPSMKMYQKMLIKLLDKEHLSPEDQEMKHRLMEIVFGK</sequence>
<evidence type="ECO:0000313" key="3">
    <source>
        <dbReference type="Proteomes" id="UP000298416"/>
    </source>
</evidence>
<evidence type="ECO:0000256" key="1">
    <source>
        <dbReference type="SAM" id="MobiDB-lite"/>
    </source>
</evidence>
<organism evidence="2">
    <name type="scientific">Salvia splendens</name>
    <name type="common">Scarlet sage</name>
    <dbReference type="NCBI Taxonomy" id="180675"/>
    <lineage>
        <taxon>Eukaryota</taxon>
        <taxon>Viridiplantae</taxon>
        <taxon>Streptophyta</taxon>
        <taxon>Embryophyta</taxon>
        <taxon>Tracheophyta</taxon>
        <taxon>Spermatophyta</taxon>
        <taxon>Magnoliopsida</taxon>
        <taxon>eudicotyledons</taxon>
        <taxon>Gunneridae</taxon>
        <taxon>Pentapetalae</taxon>
        <taxon>asterids</taxon>
        <taxon>lamiids</taxon>
        <taxon>Lamiales</taxon>
        <taxon>Lamiaceae</taxon>
        <taxon>Nepetoideae</taxon>
        <taxon>Mentheae</taxon>
        <taxon>Salviinae</taxon>
        <taxon>Salvia</taxon>
        <taxon>Salvia subgen. Calosphace</taxon>
        <taxon>core Calosphace</taxon>
    </lineage>
</organism>
<keyword evidence="3" id="KW-1185">Reference proteome</keyword>
<evidence type="ECO:0000313" key="2">
    <source>
        <dbReference type="EMBL" id="KAG6430377.1"/>
    </source>
</evidence>
<feature type="region of interest" description="Disordered" evidence="1">
    <location>
        <begin position="40"/>
        <end position="80"/>
    </location>
</feature>
<dbReference type="EMBL" id="PNBA02000003">
    <property type="protein sequence ID" value="KAG6430377.1"/>
    <property type="molecule type" value="Genomic_DNA"/>
</dbReference>
<feature type="compositionally biased region" description="Polar residues" evidence="1">
    <location>
        <begin position="61"/>
        <end position="77"/>
    </location>
</feature>
<protein>
    <submittedName>
        <fullName evidence="2">Uncharacterized protein</fullName>
    </submittedName>
</protein>
<comment type="caution">
    <text evidence="2">The sequence shown here is derived from an EMBL/GenBank/DDBJ whole genome shotgun (WGS) entry which is preliminary data.</text>
</comment>
<accession>A0A8X9A679</accession>
<reference evidence="2" key="2">
    <citation type="submission" date="2020-08" db="EMBL/GenBank/DDBJ databases">
        <title>Plant Genome Project.</title>
        <authorList>
            <person name="Zhang R.-G."/>
        </authorList>
    </citation>
    <scope>NUCLEOTIDE SEQUENCE</scope>
    <source>
        <strain evidence="2">Huo1</strain>
        <tissue evidence="2">Leaf</tissue>
    </source>
</reference>
<proteinExistence type="predicted"/>
<dbReference type="Proteomes" id="UP000298416">
    <property type="component" value="Unassembled WGS sequence"/>
</dbReference>
<gene>
    <name evidence="2" type="ORF">SASPL_108442</name>
</gene>
<dbReference type="AlphaFoldDB" id="A0A8X9A679"/>
<name>A0A8X9A679_SALSN</name>
<reference evidence="2" key="1">
    <citation type="submission" date="2018-01" db="EMBL/GenBank/DDBJ databases">
        <authorList>
            <person name="Mao J.F."/>
        </authorList>
    </citation>
    <scope>NUCLEOTIDE SEQUENCE</scope>
    <source>
        <strain evidence="2">Huo1</strain>
        <tissue evidence="2">Leaf</tissue>
    </source>
</reference>